<dbReference type="GO" id="GO:0003911">
    <property type="term" value="F:DNA ligase (NAD+) activity"/>
    <property type="evidence" value="ECO:0007669"/>
    <property type="project" value="UniProtKB-UniRule"/>
</dbReference>
<reference evidence="14" key="1">
    <citation type="journal article" date="2021" name="PeerJ">
        <title>Extensive microbial diversity within the chicken gut microbiome revealed by metagenomics and culture.</title>
        <authorList>
            <person name="Gilroy R."/>
            <person name="Ravi A."/>
            <person name="Getino M."/>
            <person name="Pursley I."/>
            <person name="Horton D.L."/>
            <person name="Alikhan N.F."/>
            <person name="Baker D."/>
            <person name="Gharbi K."/>
            <person name="Hall N."/>
            <person name="Watson M."/>
            <person name="Adriaenssens E.M."/>
            <person name="Foster-Nyarko E."/>
            <person name="Jarju S."/>
            <person name="Secka A."/>
            <person name="Antonio M."/>
            <person name="Oren A."/>
            <person name="Chaudhuri R.R."/>
            <person name="La Ragione R."/>
            <person name="Hildebrand F."/>
            <person name="Pallen M.J."/>
        </authorList>
    </citation>
    <scope>NUCLEOTIDE SEQUENCE</scope>
    <source>
        <strain evidence="14">CHK192-19661</strain>
    </source>
</reference>
<dbReference type="AlphaFoldDB" id="A0A9D2IHE7"/>
<keyword evidence="7 12" id="KW-0460">Magnesium</keyword>
<dbReference type="PIRSF" id="PIRSF001604">
    <property type="entry name" value="LigA"/>
    <property type="match status" value="1"/>
</dbReference>
<feature type="binding site" evidence="12">
    <location>
        <position position="399"/>
    </location>
    <ligand>
        <name>Zn(2+)</name>
        <dbReference type="ChEBI" id="CHEBI:29105"/>
    </ligand>
</feature>
<dbReference type="NCBIfam" id="NF005932">
    <property type="entry name" value="PRK07956.1"/>
    <property type="match status" value="1"/>
</dbReference>
<dbReference type="GO" id="GO:0003677">
    <property type="term" value="F:DNA binding"/>
    <property type="evidence" value="ECO:0007669"/>
    <property type="project" value="InterPro"/>
</dbReference>
<gene>
    <name evidence="12 14" type="primary">ligA</name>
    <name evidence="14" type="ORF">H9726_01615</name>
</gene>
<evidence type="ECO:0000256" key="3">
    <source>
        <dbReference type="ARBA" id="ARBA00022705"/>
    </source>
</evidence>
<dbReference type="SUPFAM" id="SSF47781">
    <property type="entry name" value="RuvA domain 2-like"/>
    <property type="match status" value="1"/>
</dbReference>
<evidence type="ECO:0000256" key="11">
    <source>
        <dbReference type="ARBA" id="ARBA00034005"/>
    </source>
</evidence>
<dbReference type="InterPro" id="IPR013840">
    <property type="entry name" value="DNAligase_N"/>
</dbReference>
<dbReference type="Pfam" id="PF12826">
    <property type="entry name" value="HHH_2"/>
    <property type="match status" value="1"/>
</dbReference>
<feature type="binding site" evidence="12">
    <location>
        <position position="417"/>
    </location>
    <ligand>
        <name>Zn(2+)</name>
        <dbReference type="ChEBI" id="CHEBI:29105"/>
    </ligand>
</feature>
<dbReference type="Gene3D" id="1.10.150.20">
    <property type="entry name" value="5' to 3' exonuclease, C-terminal subdomain"/>
    <property type="match status" value="2"/>
</dbReference>
<feature type="binding site" evidence="12">
    <location>
        <position position="135"/>
    </location>
    <ligand>
        <name>NAD(+)</name>
        <dbReference type="ChEBI" id="CHEBI:57540"/>
    </ligand>
</feature>
<dbReference type="EMBL" id="DXCF01000005">
    <property type="protein sequence ID" value="HIZ09162.1"/>
    <property type="molecule type" value="Genomic_DNA"/>
</dbReference>
<comment type="catalytic activity">
    <reaction evidence="11 12">
        <text>NAD(+) + (deoxyribonucleotide)n-3'-hydroxyl + 5'-phospho-(deoxyribonucleotide)m = (deoxyribonucleotide)n+m + AMP + beta-nicotinamide D-nucleotide.</text>
        <dbReference type="EC" id="6.5.1.2"/>
    </reaction>
</comment>
<dbReference type="SUPFAM" id="SSF56091">
    <property type="entry name" value="DNA ligase/mRNA capping enzyme, catalytic domain"/>
    <property type="match status" value="1"/>
</dbReference>
<sequence>MEQKRDNVSEEMRTLVDTLNRWAHEYYVLDAPTVSDAEYDKLYSRLQQLERESGVRLFDSPTRRVGGEPVKAFARHEHIARLYSLDKAVTEDELDAFFARVGKAGDAEYTVEYKYDGLTMCLTYEGGKFVRAATRGNGAVGEDVTAQVLTMHSFPLSVAYKGTLEVKGEAVIRLSVLAEYNKTAAEPLKNARNAAAGAVRNLDPAVTASRKPEILFYDVNYMSDPVLSSQEEAFAFLKEQGFKTFGYRLCRTPQEVKDAVDEIEIGRKNIDVLTDGAVIKVNNFALREKLGYTDKFPRWAIAFKFEAEEAQTVVREVHWQVGRTGKLTPLAVVDPVELAGATVRRATLNNLGDIRRKDVRIGSTVLIRRSNEVIPEILGAVSHAGESVEISPPAVCPYCGTPLAEEGANLFCPNRSCRPRVAATLANFASKGAMDIEGFSEMTAYQLYDALNVRRCSDLYALDKEKLSSLEGFGAKKVKNLLSAIEGSKSVPLENFLFALGIGGIGKVASRDLAERFGSVEAVAEATAEQLVEMENIGEKTAANIVGWFADAQNREELSRLLAAGVKPYVKARVSEGAFAGQSVVLTGTLSSMKRGEAQAKIEALGGVCQSAVTSRTTLVVAGEAAGSKLDKAKALGIKVIGEEEFLKILSESGAGAPAGAK</sequence>
<keyword evidence="10 12" id="KW-0464">Manganese</keyword>
<keyword evidence="5 12" id="KW-0227">DNA damage</keyword>
<dbReference type="InterPro" id="IPR033136">
    <property type="entry name" value="DNA_ligase_CS"/>
</dbReference>
<evidence type="ECO:0000313" key="15">
    <source>
        <dbReference type="Proteomes" id="UP000824025"/>
    </source>
</evidence>
<evidence type="ECO:0000256" key="2">
    <source>
        <dbReference type="ARBA" id="ARBA00022598"/>
    </source>
</evidence>
<dbReference type="InterPro" id="IPR001679">
    <property type="entry name" value="DNA_ligase"/>
</dbReference>
<dbReference type="EC" id="6.5.1.2" evidence="12"/>
<proteinExistence type="inferred from homology"/>
<evidence type="ECO:0000256" key="4">
    <source>
        <dbReference type="ARBA" id="ARBA00022723"/>
    </source>
</evidence>
<organism evidence="14 15">
    <name type="scientific">Candidatus Borkfalkia avicola</name>
    <dbReference type="NCBI Taxonomy" id="2838503"/>
    <lineage>
        <taxon>Bacteria</taxon>
        <taxon>Bacillati</taxon>
        <taxon>Bacillota</taxon>
        <taxon>Clostridia</taxon>
        <taxon>Christensenellales</taxon>
        <taxon>Christensenellaceae</taxon>
        <taxon>Candidatus Borkfalkia</taxon>
    </lineage>
</organism>
<dbReference type="InterPro" id="IPR036420">
    <property type="entry name" value="BRCT_dom_sf"/>
</dbReference>
<evidence type="ECO:0000256" key="12">
    <source>
        <dbReference type="HAMAP-Rule" id="MF_01588"/>
    </source>
</evidence>
<dbReference type="GO" id="GO:0006260">
    <property type="term" value="P:DNA replication"/>
    <property type="evidence" value="ECO:0007669"/>
    <property type="project" value="UniProtKB-KW"/>
</dbReference>
<comment type="similarity">
    <text evidence="12">Belongs to the NAD-dependent DNA ligase family. LigA subfamily.</text>
</comment>
<dbReference type="SMART" id="SM00278">
    <property type="entry name" value="HhH1"/>
    <property type="match status" value="2"/>
</dbReference>
<keyword evidence="2 12" id="KW-0436">Ligase</keyword>
<dbReference type="CDD" id="cd17748">
    <property type="entry name" value="BRCT_DNA_ligase_like"/>
    <property type="match status" value="1"/>
</dbReference>
<dbReference type="Gene3D" id="1.10.287.610">
    <property type="entry name" value="Helix hairpin bin"/>
    <property type="match status" value="1"/>
</dbReference>
<dbReference type="Pfam" id="PF01653">
    <property type="entry name" value="DNA_ligase_aden"/>
    <property type="match status" value="1"/>
</dbReference>
<dbReference type="Pfam" id="PF03120">
    <property type="entry name" value="OB_DNA_ligase"/>
    <property type="match status" value="1"/>
</dbReference>
<keyword evidence="9 12" id="KW-0234">DNA repair</keyword>
<evidence type="ECO:0000256" key="6">
    <source>
        <dbReference type="ARBA" id="ARBA00022833"/>
    </source>
</evidence>
<dbReference type="InterPro" id="IPR041663">
    <property type="entry name" value="DisA/LigA_HHH"/>
</dbReference>
<evidence type="ECO:0000256" key="8">
    <source>
        <dbReference type="ARBA" id="ARBA00023027"/>
    </source>
</evidence>
<evidence type="ECO:0000256" key="10">
    <source>
        <dbReference type="ARBA" id="ARBA00023211"/>
    </source>
</evidence>
<dbReference type="Gene3D" id="3.40.50.10190">
    <property type="entry name" value="BRCT domain"/>
    <property type="match status" value="1"/>
</dbReference>
<dbReference type="InterPro" id="IPR001357">
    <property type="entry name" value="BRCT_dom"/>
</dbReference>
<feature type="binding site" evidence="12">
    <location>
        <position position="169"/>
    </location>
    <ligand>
        <name>NAD(+)</name>
        <dbReference type="ChEBI" id="CHEBI:57540"/>
    </ligand>
</feature>
<feature type="binding site" evidence="12">
    <location>
        <position position="412"/>
    </location>
    <ligand>
        <name>Zn(2+)</name>
        <dbReference type="ChEBI" id="CHEBI:29105"/>
    </ligand>
</feature>
<dbReference type="PROSITE" id="PS01056">
    <property type="entry name" value="DNA_LIGASE_N2"/>
    <property type="match status" value="1"/>
</dbReference>
<feature type="binding site" evidence="12">
    <location>
        <begin position="36"/>
        <end position="40"/>
    </location>
    <ligand>
        <name>NAD(+)</name>
        <dbReference type="ChEBI" id="CHEBI:57540"/>
    </ligand>
</feature>
<name>A0A9D2IHE7_9FIRM</name>
<feature type="binding site" evidence="12">
    <location>
        <position position="396"/>
    </location>
    <ligand>
        <name>Zn(2+)</name>
        <dbReference type="ChEBI" id="CHEBI:29105"/>
    </ligand>
</feature>
<dbReference type="GO" id="GO:0006281">
    <property type="term" value="P:DNA repair"/>
    <property type="evidence" value="ECO:0007669"/>
    <property type="project" value="UniProtKB-KW"/>
</dbReference>
<keyword evidence="6 12" id="KW-0862">Zinc</keyword>
<dbReference type="Gene3D" id="3.30.470.30">
    <property type="entry name" value="DNA ligase/mRNA capping enzyme"/>
    <property type="match status" value="1"/>
</dbReference>
<dbReference type="InterPro" id="IPR010994">
    <property type="entry name" value="RuvA_2-like"/>
</dbReference>
<keyword evidence="8 12" id="KW-0520">NAD</keyword>
<evidence type="ECO:0000259" key="13">
    <source>
        <dbReference type="PROSITE" id="PS50172"/>
    </source>
</evidence>
<dbReference type="InterPro" id="IPR013839">
    <property type="entry name" value="DNAligase_adenylation"/>
</dbReference>
<dbReference type="Pfam" id="PF14520">
    <property type="entry name" value="HHH_5"/>
    <property type="match status" value="1"/>
</dbReference>
<reference evidence="14" key="2">
    <citation type="submission" date="2021-04" db="EMBL/GenBank/DDBJ databases">
        <authorList>
            <person name="Gilroy R."/>
        </authorList>
    </citation>
    <scope>NUCLEOTIDE SEQUENCE</scope>
    <source>
        <strain evidence="14">CHK192-19661</strain>
    </source>
</reference>
<feature type="active site" description="N6-AMP-lysine intermediate" evidence="12">
    <location>
        <position position="114"/>
    </location>
</feature>
<dbReference type="InterPro" id="IPR012340">
    <property type="entry name" value="NA-bd_OB-fold"/>
</dbReference>
<evidence type="ECO:0000313" key="14">
    <source>
        <dbReference type="EMBL" id="HIZ09162.1"/>
    </source>
</evidence>
<dbReference type="InterPro" id="IPR004150">
    <property type="entry name" value="NAD_DNA_ligase_OB"/>
</dbReference>
<dbReference type="Proteomes" id="UP000824025">
    <property type="component" value="Unassembled WGS sequence"/>
</dbReference>
<comment type="function">
    <text evidence="1 12">DNA ligase that catalyzes the formation of phosphodiester linkages between 5'-phosphoryl and 3'-hydroxyl groups in double-stranded DNA using NAD as a coenzyme and as the energy source for the reaction. It is essential for DNA replication and repair of damaged DNA.</text>
</comment>
<accession>A0A9D2IHE7</accession>
<keyword evidence="3 12" id="KW-0235">DNA replication</keyword>
<evidence type="ECO:0000256" key="9">
    <source>
        <dbReference type="ARBA" id="ARBA00023204"/>
    </source>
</evidence>
<dbReference type="HAMAP" id="MF_01588">
    <property type="entry name" value="DNA_ligase_A"/>
    <property type="match status" value="1"/>
</dbReference>
<dbReference type="InterPro" id="IPR003583">
    <property type="entry name" value="Hlx-hairpin-Hlx_DNA-bd_motif"/>
</dbReference>
<feature type="domain" description="BRCT" evidence="13">
    <location>
        <begin position="574"/>
        <end position="650"/>
    </location>
</feature>
<evidence type="ECO:0000256" key="1">
    <source>
        <dbReference type="ARBA" id="ARBA00004067"/>
    </source>
</evidence>
<feature type="binding site" evidence="12">
    <location>
        <begin position="84"/>
        <end position="85"/>
    </location>
    <ligand>
        <name>NAD(+)</name>
        <dbReference type="ChEBI" id="CHEBI:57540"/>
    </ligand>
</feature>
<dbReference type="Pfam" id="PF00533">
    <property type="entry name" value="BRCT"/>
    <property type="match status" value="1"/>
</dbReference>
<keyword evidence="4 12" id="KW-0479">Metal-binding</keyword>
<dbReference type="SMART" id="SM00532">
    <property type="entry name" value="LIGANc"/>
    <property type="match status" value="1"/>
</dbReference>
<dbReference type="PROSITE" id="PS50172">
    <property type="entry name" value="BRCT"/>
    <property type="match status" value="1"/>
</dbReference>
<evidence type="ECO:0000256" key="7">
    <source>
        <dbReference type="ARBA" id="ARBA00022842"/>
    </source>
</evidence>
<dbReference type="NCBIfam" id="TIGR00575">
    <property type="entry name" value="dnlj"/>
    <property type="match status" value="1"/>
</dbReference>
<feature type="binding site" evidence="12">
    <location>
        <position position="280"/>
    </location>
    <ligand>
        <name>NAD(+)</name>
        <dbReference type="ChEBI" id="CHEBI:57540"/>
    </ligand>
</feature>
<dbReference type="CDD" id="cd00114">
    <property type="entry name" value="LIGANc"/>
    <property type="match status" value="1"/>
</dbReference>
<feature type="binding site" evidence="12">
    <location>
        <position position="112"/>
    </location>
    <ligand>
        <name>NAD(+)</name>
        <dbReference type="ChEBI" id="CHEBI:57540"/>
    </ligand>
</feature>
<comment type="caution">
    <text evidence="14">The sequence shown here is derived from an EMBL/GenBank/DDBJ whole genome shotgun (WGS) entry which is preliminary data.</text>
</comment>
<dbReference type="SMART" id="SM00292">
    <property type="entry name" value="BRCT"/>
    <property type="match status" value="1"/>
</dbReference>
<dbReference type="SUPFAM" id="SSF52113">
    <property type="entry name" value="BRCT domain"/>
    <property type="match status" value="1"/>
</dbReference>
<dbReference type="GO" id="GO:0046872">
    <property type="term" value="F:metal ion binding"/>
    <property type="evidence" value="ECO:0007669"/>
    <property type="project" value="UniProtKB-KW"/>
</dbReference>
<dbReference type="Gene3D" id="2.40.50.140">
    <property type="entry name" value="Nucleic acid-binding proteins"/>
    <property type="match status" value="1"/>
</dbReference>
<feature type="binding site" evidence="12">
    <location>
        <position position="304"/>
    </location>
    <ligand>
        <name>NAD(+)</name>
        <dbReference type="ChEBI" id="CHEBI:57540"/>
    </ligand>
</feature>
<comment type="cofactor">
    <cofactor evidence="12">
        <name>Mg(2+)</name>
        <dbReference type="ChEBI" id="CHEBI:18420"/>
    </cofactor>
    <cofactor evidence="12">
        <name>Mn(2+)</name>
        <dbReference type="ChEBI" id="CHEBI:29035"/>
    </cofactor>
</comment>
<evidence type="ECO:0000256" key="5">
    <source>
        <dbReference type="ARBA" id="ARBA00022763"/>
    </source>
</evidence>
<protein>
    <recommendedName>
        <fullName evidence="12">DNA ligase</fullName>
        <ecNumber evidence="12">6.5.1.2</ecNumber>
    </recommendedName>
    <alternativeName>
        <fullName evidence="12">Polydeoxyribonucleotide synthase [NAD(+)]</fullName>
    </alternativeName>
</protein>
<dbReference type="SUPFAM" id="SSF50249">
    <property type="entry name" value="Nucleic acid-binding proteins"/>
    <property type="match status" value="1"/>
</dbReference>